<name>A0A830H9U8_9CHLO</name>
<comment type="caution">
    <text evidence="3">The sequence shown here is derived from an EMBL/GenBank/DDBJ whole genome shotgun (WGS) entry which is preliminary data.</text>
</comment>
<protein>
    <recommendedName>
        <fullName evidence="5">Transglutaminase-like domain-containing protein</fullName>
    </recommendedName>
</protein>
<feature type="signal peptide" evidence="2">
    <location>
        <begin position="1"/>
        <end position="24"/>
    </location>
</feature>
<feature type="compositionally biased region" description="Low complexity" evidence="1">
    <location>
        <begin position="91"/>
        <end position="105"/>
    </location>
</feature>
<evidence type="ECO:0008006" key="5">
    <source>
        <dbReference type="Google" id="ProtNLM"/>
    </source>
</evidence>
<keyword evidence="2" id="KW-0732">Signal</keyword>
<dbReference type="EMBL" id="BNJQ01000006">
    <property type="protein sequence ID" value="GHP03864.1"/>
    <property type="molecule type" value="Genomic_DNA"/>
</dbReference>
<reference evidence="3" key="1">
    <citation type="submission" date="2020-10" db="EMBL/GenBank/DDBJ databases">
        <title>Unveiling of a novel bifunctional photoreceptor, Dualchrome1, isolated from a cosmopolitan green alga.</title>
        <authorList>
            <person name="Suzuki S."/>
            <person name="Kawachi M."/>
        </authorList>
    </citation>
    <scope>NUCLEOTIDE SEQUENCE</scope>
    <source>
        <strain evidence="3">NIES 2893</strain>
    </source>
</reference>
<proteinExistence type="predicted"/>
<keyword evidence="4" id="KW-1185">Reference proteome</keyword>
<sequence length="667" mass="72383">MALPLHALRRALFTWLTGVDPVVGLDAHARGAASNEAATSRAKSPLVAEHLAAALAQLSEDGEKDAWHAAEAKTSVASNAPKPAPAPAPTPATASTAATTSQHQPQPAPPPPPQQQQEEEKPTEKEPTPSPPTNTARHENGSPAMSLPASFTKPARKRRKPEPDDIANLASPSPPFPSEAQQQRLWGASSGTVIAPPVLGELGKAGAGDQLPSAVLEALRAGKLAEAEKALKSLSSASLSLVACGQAAFALAWCLAHRCAPDSDFDKPMNLAEASDDLDWRMKARVKVLRVLSRLGRKDGKLGDKVPDSVAHELMAASSRLDESTNAMDYELSRYMFTATNLNFFHQVKHVHRGSLNIITEFCRKSNIDVEMARQVKSQEAQFDIVDPLFAEKCKLKLSDLLGNAFLGIPRTVMSPLAVPGYDVDGRSIVDAVLYINLAHRTDRRDVVDAHLKGLFDASKVHRIDAVRVPERPRWGSASSHIKALELAEDESAWNAVMICEDGVDFGEIDGATLGRHIGLAVAAAARDAPGGRWDVLMLGGFFAHLEEVSCCPFVKRTHFATSSHCYLIARRCYRKLRDQLAYGIATDVQNDLVWCELQNSGHWYVVDPVLAGQRESWSDMTHQQVSMSGSSDDDIETRLRGHWINKMQTGALHCFNRAGAWDASRK</sequence>
<evidence type="ECO:0000256" key="2">
    <source>
        <dbReference type="SAM" id="SignalP"/>
    </source>
</evidence>
<accession>A0A830H9U8</accession>
<feature type="chain" id="PRO_5032458596" description="Transglutaminase-like domain-containing protein" evidence="2">
    <location>
        <begin position="25"/>
        <end position="667"/>
    </location>
</feature>
<evidence type="ECO:0000256" key="1">
    <source>
        <dbReference type="SAM" id="MobiDB-lite"/>
    </source>
</evidence>
<evidence type="ECO:0000313" key="4">
    <source>
        <dbReference type="Proteomes" id="UP000660262"/>
    </source>
</evidence>
<feature type="compositionally biased region" description="Basic and acidic residues" evidence="1">
    <location>
        <begin position="118"/>
        <end position="127"/>
    </location>
</feature>
<organism evidence="3 4">
    <name type="scientific">Pycnococcus provasolii</name>
    <dbReference type="NCBI Taxonomy" id="41880"/>
    <lineage>
        <taxon>Eukaryota</taxon>
        <taxon>Viridiplantae</taxon>
        <taxon>Chlorophyta</taxon>
        <taxon>Pseudoscourfieldiophyceae</taxon>
        <taxon>Pseudoscourfieldiales</taxon>
        <taxon>Pycnococcaceae</taxon>
        <taxon>Pycnococcus</taxon>
    </lineage>
</organism>
<evidence type="ECO:0000313" key="3">
    <source>
        <dbReference type="EMBL" id="GHP03864.1"/>
    </source>
</evidence>
<feature type="region of interest" description="Disordered" evidence="1">
    <location>
        <begin position="62"/>
        <end position="185"/>
    </location>
</feature>
<dbReference type="Proteomes" id="UP000660262">
    <property type="component" value="Unassembled WGS sequence"/>
</dbReference>
<gene>
    <name evidence="3" type="ORF">PPROV_000261800</name>
</gene>
<dbReference type="AlphaFoldDB" id="A0A830H9U8"/>